<dbReference type="AlphaFoldDB" id="A0A2T0W504"/>
<evidence type="ECO:0000313" key="2">
    <source>
        <dbReference type="Proteomes" id="UP000238007"/>
    </source>
</evidence>
<gene>
    <name evidence="1" type="ORF">CLV80_101419</name>
</gene>
<reference evidence="1 2" key="1">
    <citation type="submission" date="2018-03" db="EMBL/GenBank/DDBJ databases">
        <title>Genomic Encyclopedia of Archaeal and Bacterial Type Strains, Phase II (KMG-II): from individual species to whole genera.</title>
        <authorList>
            <person name="Goeker M."/>
        </authorList>
    </citation>
    <scope>NUCLEOTIDE SEQUENCE [LARGE SCALE GENOMIC DNA]</scope>
    <source>
        <strain evidence="1 2">DSM 101533</strain>
    </source>
</reference>
<proteinExistence type="predicted"/>
<evidence type="ECO:0000313" key="1">
    <source>
        <dbReference type="EMBL" id="PRY80564.1"/>
    </source>
</evidence>
<name>A0A2T0W504_9RHOB</name>
<dbReference type="EMBL" id="PVTP01000001">
    <property type="protein sequence ID" value="PRY80564.1"/>
    <property type="molecule type" value="Genomic_DNA"/>
</dbReference>
<organism evidence="1 2">
    <name type="scientific">Yoonia maritima</name>
    <dbReference type="NCBI Taxonomy" id="1435347"/>
    <lineage>
        <taxon>Bacteria</taxon>
        <taxon>Pseudomonadati</taxon>
        <taxon>Pseudomonadota</taxon>
        <taxon>Alphaproteobacteria</taxon>
        <taxon>Rhodobacterales</taxon>
        <taxon>Paracoccaceae</taxon>
        <taxon>Yoonia</taxon>
    </lineage>
</organism>
<comment type="caution">
    <text evidence="1">The sequence shown here is derived from an EMBL/GenBank/DDBJ whole genome shotgun (WGS) entry which is preliminary data.</text>
</comment>
<dbReference type="Proteomes" id="UP000238007">
    <property type="component" value="Unassembled WGS sequence"/>
</dbReference>
<sequence>MSDQDLQTIGDAQQRDRALARWANEGGSGQCGRETDLASDRIEVEMPAIGDTQIGLLHIRVIALENLVIALLATASGPQLALARDMARIIEPRSDAAPHPLTIRAAARLTDLIERSERFQSGERPQAKDGE</sequence>
<accession>A0A2T0W504</accession>
<dbReference type="OrthoDB" id="7582564at2"/>
<protein>
    <submittedName>
        <fullName evidence="1">Uncharacterized protein</fullName>
    </submittedName>
</protein>
<keyword evidence="2" id="KW-1185">Reference proteome</keyword>
<dbReference type="RefSeq" id="WP_106354239.1">
    <property type="nucleotide sequence ID" value="NZ_PVTP01000001.1"/>
</dbReference>